<dbReference type="STRING" id="1330534.L323_08760"/>
<evidence type="ECO:0000313" key="1">
    <source>
        <dbReference type="EMBL" id="EPR12374.1"/>
    </source>
</evidence>
<sequence>MKKSFYFRADKSLGFASDNETGELAEAYIKVDVPIDNPPSNPDCKEAYEGVKRFVAETMGVNPNLLYAATAQDYEENTEE</sequence>
<dbReference type="RefSeq" id="WP_020815297.1">
    <property type="nucleotide sequence ID" value="NZ_ATAY01000028.1"/>
</dbReference>
<gene>
    <name evidence="1" type="ORF">L323_08760</name>
</gene>
<protein>
    <submittedName>
        <fullName evidence="1">Uncharacterized protein</fullName>
    </submittedName>
</protein>
<dbReference type="EMBL" id="ATAY01000028">
    <property type="protein sequence ID" value="EPR12374.1"/>
    <property type="molecule type" value="Genomic_DNA"/>
</dbReference>
<comment type="caution">
    <text evidence="1">The sequence shown here is derived from an EMBL/GenBank/DDBJ whole genome shotgun (WGS) entry which is preliminary data.</text>
</comment>
<reference evidence="1 2" key="1">
    <citation type="journal article" date="2013" name="Genome Announc.">
        <title>Draft Genome Sequence of the Cellulolytic Bacterium Clostridium papyrosolvens C7 (ATCC 700395).</title>
        <authorList>
            <person name="Zepeda V."/>
            <person name="Dassa B."/>
            <person name="Borovok I."/>
            <person name="Lamed R."/>
            <person name="Bayer E.A."/>
            <person name="Cate J.H."/>
        </authorList>
    </citation>
    <scope>NUCLEOTIDE SEQUENCE [LARGE SCALE GENOMIC DNA]</scope>
    <source>
        <strain evidence="1 2">C7</strain>
    </source>
</reference>
<name>U4R2P7_9FIRM</name>
<dbReference type="AlphaFoldDB" id="U4R2P7"/>
<organism evidence="1 2">
    <name type="scientific">Ruminiclostridium papyrosolvens C7</name>
    <dbReference type="NCBI Taxonomy" id="1330534"/>
    <lineage>
        <taxon>Bacteria</taxon>
        <taxon>Bacillati</taxon>
        <taxon>Bacillota</taxon>
        <taxon>Clostridia</taxon>
        <taxon>Eubacteriales</taxon>
        <taxon>Oscillospiraceae</taxon>
        <taxon>Ruminiclostridium</taxon>
    </lineage>
</organism>
<accession>U4R2P7</accession>
<proteinExistence type="predicted"/>
<dbReference type="Proteomes" id="UP000016860">
    <property type="component" value="Unassembled WGS sequence"/>
</dbReference>
<evidence type="ECO:0000313" key="2">
    <source>
        <dbReference type="Proteomes" id="UP000016860"/>
    </source>
</evidence>
<dbReference type="PATRIC" id="fig|1330534.3.peg.1744"/>